<organism evidence="1 2">
    <name type="scientific">Paraburkholderia phytofirmans OLGA172</name>
    <dbReference type="NCBI Taxonomy" id="1417228"/>
    <lineage>
        <taxon>Bacteria</taxon>
        <taxon>Pseudomonadati</taxon>
        <taxon>Pseudomonadota</taxon>
        <taxon>Betaproteobacteria</taxon>
        <taxon>Burkholderiales</taxon>
        <taxon>Burkholderiaceae</taxon>
        <taxon>Paraburkholderia</taxon>
    </lineage>
</organism>
<accession>A0A161IAU6</accession>
<name>A0A161IAU6_9BURK</name>
<dbReference type="STRING" id="1804984.AYM40_05060"/>
<evidence type="ECO:0000313" key="1">
    <source>
        <dbReference type="EMBL" id="ANB71813.1"/>
    </source>
</evidence>
<sequence>MAAASWFDIRVIGTLALFASRLVVIKHVHDMMTDVALTAGATLGFCGLFELVPVHVRDEARLLPVDAHRRRHAMLSDV</sequence>
<evidence type="ECO:0000313" key="2">
    <source>
        <dbReference type="Proteomes" id="UP000076852"/>
    </source>
</evidence>
<reference evidence="1 2" key="1">
    <citation type="journal article" date="2016" name="Gene">
        <title>PacBio SMRT assembly of a complex multi-replicon genome reveals chlorocatechol degradative operon in a region of genome plasticity.</title>
        <authorList>
            <person name="Ricker N."/>
            <person name="Shen S.Y."/>
            <person name="Goordial J."/>
            <person name="Jin S."/>
            <person name="Fulthorpe R.R."/>
        </authorList>
    </citation>
    <scope>NUCLEOTIDE SEQUENCE [LARGE SCALE GENOMIC DNA]</scope>
    <source>
        <strain evidence="1 2">OLGA172</strain>
    </source>
</reference>
<dbReference type="EMBL" id="CP014578">
    <property type="protein sequence ID" value="ANB71813.1"/>
    <property type="molecule type" value="Genomic_DNA"/>
</dbReference>
<gene>
    <name evidence="1" type="ORF">AYM40_05060</name>
</gene>
<dbReference type="KEGG" id="buz:AYM40_05060"/>
<keyword evidence="2" id="KW-1185">Reference proteome</keyword>
<protein>
    <submittedName>
        <fullName evidence="1">Uncharacterized protein</fullName>
    </submittedName>
</protein>
<proteinExistence type="predicted"/>
<dbReference type="AlphaFoldDB" id="A0A161IAU6"/>
<dbReference type="Proteomes" id="UP000076852">
    <property type="component" value="Chromosome 1"/>
</dbReference>